<organism evidence="1 2">
    <name type="scientific">Pedobacter roseus</name>
    <dbReference type="NCBI Taxonomy" id="336820"/>
    <lineage>
        <taxon>Bacteria</taxon>
        <taxon>Pseudomonadati</taxon>
        <taxon>Bacteroidota</taxon>
        <taxon>Sphingobacteriia</taxon>
        <taxon>Sphingobacteriales</taxon>
        <taxon>Sphingobacteriaceae</taxon>
        <taxon>Pedobacter</taxon>
    </lineage>
</organism>
<dbReference type="AlphaFoldDB" id="A0A7G9QGZ9"/>
<reference evidence="1 2" key="1">
    <citation type="submission" date="2020-08" db="EMBL/GenBank/DDBJ databases">
        <title>Genome sequence of Pedobacter roseus KACC 11594T.</title>
        <authorList>
            <person name="Hyun D.-W."/>
            <person name="Bae J.-W."/>
        </authorList>
    </citation>
    <scope>NUCLEOTIDE SEQUENCE [LARGE SCALE GENOMIC DNA]</scope>
    <source>
        <strain evidence="1 2">KACC 11594</strain>
    </source>
</reference>
<evidence type="ECO:0000313" key="1">
    <source>
        <dbReference type="EMBL" id="QNN42624.1"/>
    </source>
</evidence>
<gene>
    <name evidence="1" type="ORF">H9L23_00450</name>
</gene>
<protein>
    <submittedName>
        <fullName evidence="1">Uncharacterized protein</fullName>
    </submittedName>
</protein>
<dbReference type="Proteomes" id="UP000515806">
    <property type="component" value="Chromosome"/>
</dbReference>
<sequence>MMEQKKLVIPGGMYFGVTELPKKENENQKFEIDLFDNHPSRIIELTDYDDWKQTSGEVMLANHIELLGRAIKINFKELF</sequence>
<accession>A0A7G9QGZ9</accession>
<proteinExistence type="predicted"/>
<dbReference type="EMBL" id="CP060723">
    <property type="protein sequence ID" value="QNN42624.1"/>
    <property type="molecule type" value="Genomic_DNA"/>
</dbReference>
<dbReference type="RefSeq" id="WP_187593130.1">
    <property type="nucleotide sequence ID" value="NZ_CP060723.1"/>
</dbReference>
<name>A0A7G9QGZ9_9SPHI</name>
<evidence type="ECO:0000313" key="2">
    <source>
        <dbReference type="Proteomes" id="UP000515806"/>
    </source>
</evidence>
<keyword evidence="2" id="KW-1185">Reference proteome</keyword>
<dbReference type="KEGG" id="proe:H9L23_00450"/>